<keyword evidence="9" id="KW-1185">Reference proteome</keyword>
<dbReference type="InterPro" id="IPR007016">
    <property type="entry name" value="O-antigen_ligase-rel_domated"/>
</dbReference>
<accession>A0ABS8IQ49</accession>
<dbReference type="InterPro" id="IPR051533">
    <property type="entry name" value="WaaL-like"/>
</dbReference>
<evidence type="ECO:0000313" key="9">
    <source>
        <dbReference type="Proteomes" id="UP001198701"/>
    </source>
</evidence>
<sequence>MRDIVLTLIIVSLLPLIFRRPHIGIMMWVWISVMNPHRLTYGFAYSFPWAALVAGITLYSLIISKQPKNLPMTPIVKVVIAFALWMCVTTAAAFLPELSLDMLEKVMKILLMTLVTIMLVRTKDQLHMLLYTMCGALAFYGIKGGLFTIRSGGGERVWGPPDSFIYGNNEVALAFVTIIPLMYYLLRRQTNVWARWGILIAMLMCGLSALGSYSRGALIGIAAMVVVLWLRSPRKVKSGLVMAIVIPFAINFMPAKWTERMDTIATYDEDASAVGRINAWVMAFNLAKDDPLTGGGFITWTPAIFAIYAPDPTDVHVAHSIYFQVMGEHGFVGLALYLTLAFLTWRRASWIRRTCKQREDLAWAAELASMIQVSLIGFGVGGAFLSLAYFDIPYYVMAMVVILGRLVEETVAKEAPAGSPIVSRHAPLRKPVPHYH</sequence>
<feature type="transmembrane region" description="Helical" evidence="5">
    <location>
        <begin position="43"/>
        <end position="63"/>
    </location>
</feature>
<dbReference type="PANTHER" id="PTHR37422">
    <property type="entry name" value="TEICHURONIC ACID BIOSYNTHESIS PROTEIN TUAE"/>
    <property type="match status" value="1"/>
</dbReference>
<feature type="domain" description="O-antigen ligase-related" evidence="6">
    <location>
        <begin position="201"/>
        <end position="338"/>
    </location>
</feature>
<feature type="transmembrane region" description="Helical" evidence="5">
    <location>
        <begin position="321"/>
        <end position="343"/>
    </location>
</feature>
<keyword evidence="3 5" id="KW-1133">Transmembrane helix</keyword>
<keyword evidence="4 5" id="KW-0472">Membrane</keyword>
<dbReference type="Pfam" id="PF19358">
    <property type="entry name" value="DUF5935"/>
    <property type="match status" value="1"/>
</dbReference>
<dbReference type="InterPro" id="IPR045979">
    <property type="entry name" value="DUF5935"/>
</dbReference>
<comment type="caution">
    <text evidence="8">The sequence shown here is derived from an EMBL/GenBank/DDBJ whole genome shotgun (WGS) entry which is preliminary data.</text>
</comment>
<keyword evidence="8" id="KW-0436">Ligase</keyword>
<feature type="transmembrane region" description="Helical" evidence="5">
    <location>
        <begin position="129"/>
        <end position="149"/>
    </location>
</feature>
<feature type="transmembrane region" description="Helical" evidence="5">
    <location>
        <begin position="216"/>
        <end position="232"/>
    </location>
</feature>
<evidence type="ECO:0000259" key="6">
    <source>
        <dbReference type="Pfam" id="PF04932"/>
    </source>
</evidence>
<keyword evidence="2 5" id="KW-0812">Transmembrane</keyword>
<evidence type="ECO:0000256" key="4">
    <source>
        <dbReference type="ARBA" id="ARBA00023136"/>
    </source>
</evidence>
<dbReference type="Proteomes" id="UP001198701">
    <property type="component" value="Unassembled WGS sequence"/>
</dbReference>
<evidence type="ECO:0000256" key="5">
    <source>
        <dbReference type="SAM" id="Phobius"/>
    </source>
</evidence>
<proteinExistence type="predicted"/>
<dbReference type="RefSeq" id="WP_229431570.1">
    <property type="nucleotide sequence ID" value="NZ_JAJHPV010000010.1"/>
</dbReference>
<feature type="transmembrane region" description="Helical" evidence="5">
    <location>
        <begin position="169"/>
        <end position="186"/>
    </location>
</feature>
<dbReference type="Pfam" id="PF04932">
    <property type="entry name" value="Wzy_C"/>
    <property type="match status" value="1"/>
</dbReference>
<reference evidence="8 9" key="1">
    <citation type="submission" date="2021-11" db="EMBL/GenBank/DDBJ databases">
        <authorList>
            <person name="Huq M.A."/>
        </authorList>
    </citation>
    <scope>NUCLEOTIDE SEQUENCE [LARGE SCALE GENOMIC DNA]</scope>
    <source>
        <strain evidence="8 9">MAHUQ-52</strain>
    </source>
</reference>
<feature type="domain" description="DUF5935" evidence="7">
    <location>
        <begin position="1"/>
        <end position="190"/>
    </location>
</feature>
<gene>
    <name evidence="8" type="ORF">LMJ30_06710</name>
</gene>
<evidence type="ECO:0000256" key="1">
    <source>
        <dbReference type="ARBA" id="ARBA00004141"/>
    </source>
</evidence>
<organism evidence="8 9">
    <name type="scientific">Massilia agrisoli</name>
    <dbReference type="NCBI Taxonomy" id="2892444"/>
    <lineage>
        <taxon>Bacteria</taxon>
        <taxon>Pseudomonadati</taxon>
        <taxon>Pseudomonadota</taxon>
        <taxon>Betaproteobacteria</taxon>
        <taxon>Burkholderiales</taxon>
        <taxon>Oxalobacteraceae</taxon>
        <taxon>Telluria group</taxon>
        <taxon>Massilia</taxon>
    </lineage>
</organism>
<comment type="subcellular location">
    <subcellularLocation>
        <location evidence="1">Membrane</location>
        <topology evidence="1">Multi-pass membrane protein</topology>
    </subcellularLocation>
</comment>
<evidence type="ECO:0000256" key="2">
    <source>
        <dbReference type="ARBA" id="ARBA00022692"/>
    </source>
</evidence>
<feature type="transmembrane region" description="Helical" evidence="5">
    <location>
        <begin position="363"/>
        <end position="386"/>
    </location>
</feature>
<dbReference type="EMBL" id="JAJHPV010000010">
    <property type="protein sequence ID" value="MCC6070644.1"/>
    <property type="molecule type" value="Genomic_DNA"/>
</dbReference>
<dbReference type="PANTHER" id="PTHR37422:SF13">
    <property type="entry name" value="LIPOPOLYSACCHARIDE BIOSYNTHESIS PROTEIN PA4999-RELATED"/>
    <property type="match status" value="1"/>
</dbReference>
<dbReference type="GO" id="GO:0016874">
    <property type="term" value="F:ligase activity"/>
    <property type="evidence" value="ECO:0007669"/>
    <property type="project" value="UniProtKB-KW"/>
</dbReference>
<feature type="transmembrane region" description="Helical" evidence="5">
    <location>
        <begin position="239"/>
        <end position="257"/>
    </location>
</feature>
<feature type="transmembrane region" description="Helical" evidence="5">
    <location>
        <begin position="75"/>
        <end position="94"/>
    </location>
</feature>
<evidence type="ECO:0000313" key="8">
    <source>
        <dbReference type="EMBL" id="MCC6070644.1"/>
    </source>
</evidence>
<dbReference type="InterPro" id="IPR017528">
    <property type="entry name" value="CHP03097O-antigen_lig-rel"/>
</dbReference>
<evidence type="ECO:0000259" key="7">
    <source>
        <dbReference type="Pfam" id="PF19358"/>
    </source>
</evidence>
<name>A0ABS8IQ49_9BURK</name>
<dbReference type="NCBIfam" id="TIGR03097">
    <property type="entry name" value="PEP_O_lig_1"/>
    <property type="match status" value="1"/>
</dbReference>
<protein>
    <submittedName>
        <fullName evidence="8">O-glycosylation ligase, exosortase A system-associated</fullName>
    </submittedName>
</protein>
<evidence type="ECO:0000256" key="3">
    <source>
        <dbReference type="ARBA" id="ARBA00022989"/>
    </source>
</evidence>